<dbReference type="InterPro" id="IPR029063">
    <property type="entry name" value="SAM-dependent_MTases_sf"/>
</dbReference>
<feature type="active site" description="Proton acceptor" evidence="4">
    <location>
        <position position="307"/>
    </location>
</feature>
<dbReference type="VEuPathDB" id="FungiDB:ASPNIDRAFT2_1112248"/>
<dbReference type="GO" id="GO:0044550">
    <property type="term" value="P:secondary metabolite biosynthetic process"/>
    <property type="evidence" value="ECO:0007669"/>
    <property type="project" value="UniProtKB-ARBA"/>
</dbReference>
<feature type="domain" description="O-methyltransferase C-terminal" evidence="5">
    <location>
        <begin position="233"/>
        <end position="378"/>
    </location>
</feature>
<dbReference type="Proteomes" id="UP000197666">
    <property type="component" value="Unassembled WGS sequence"/>
</dbReference>
<dbReference type="GO" id="GO:0032259">
    <property type="term" value="P:methylation"/>
    <property type="evidence" value="ECO:0007669"/>
    <property type="project" value="UniProtKB-KW"/>
</dbReference>
<dbReference type="InterPro" id="IPR036390">
    <property type="entry name" value="WH_DNA-bd_sf"/>
</dbReference>
<evidence type="ECO:0000313" key="7">
    <source>
        <dbReference type="Proteomes" id="UP000197666"/>
    </source>
</evidence>
<dbReference type="PIRSF" id="PIRSF005739">
    <property type="entry name" value="O-mtase"/>
    <property type="match status" value="1"/>
</dbReference>
<comment type="caution">
    <text evidence="6">The sequence shown here is derived from an EMBL/GenBank/DDBJ whole genome shotgun (WGS) entry which is preliminary data.</text>
</comment>
<dbReference type="PANTHER" id="PTHR43712">
    <property type="entry name" value="PUTATIVE (AFU_ORTHOLOGUE AFUA_4G14580)-RELATED"/>
    <property type="match status" value="1"/>
</dbReference>
<dbReference type="AlphaFoldDB" id="A0A254UG57"/>
<accession>A0A254UG57</accession>
<keyword evidence="3" id="KW-0949">S-adenosyl-L-methionine</keyword>
<keyword evidence="1" id="KW-0489">Methyltransferase</keyword>
<evidence type="ECO:0000256" key="1">
    <source>
        <dbReference type="ARBA" id="ARBA00022603"/>
    </source>
</evidence>
<evidence type="ECO:0000256" key="2">
    <source>
        <dbReference type="ARBA" id="ARBA00022679"/>
    </source>
</evidence>
<sequence>MLHQAKDIVAALDAVQPLSSGTDEVDRLAIRAAAYRLLNRVETPHERACGFCFENPIVFAALQTCIDLNLWKSWTSLGGGELTVDELAALTTPHVDVNLLRRFLRLLAAFNVVEETGPDKYKSTPFSYAIGDDSTKIKATLQAGTYQYFPAAYNLPTYLAKTSYQEPTDMNKNNYSDFDPAGLNFFARVEQSPSHFEAFMGHMECWTALKTPWTDIYDTAKLLHDGEPNDHSPFLVDIGGNTGTDISYLVNKHPELRRESVVLQDLPDVLDKIQPPLEEKITPMVHDFFQPQPVQGSRIYFMHAVLHDWSDEHARTILTHTRDAMKKGYSKLLIYDIVLPPVKASMSQAAMDVQMMSLLAGSERTEGDWRKLITDVGLRICRFWPDRQQFEMLIEVEVA</sequence>
<dbReference type="Gene3D" id="3.40.50.150">
    <property type="entry name" value="Vaccinia Virus protein VP39"/>
    <property type="match status" value="1"/>
</dbReference>
<dbReference type="InterPro" id="IPR036388">
    <property type="entry name" value="WH-like_DNA-bd_sf"/>
</dbReference>
<dbReference type="SUPFAM" id="SSF53335">
    <property type="entry name" value="S-adenosyl-L-methionine-dependent methyltransferases"/>
    <property type="match status" value="1"/>
</dbReference>
<evidence type="ECO:0000313" key="6">
    <source>
        <dbReference type="EMBL" id="TPR04854.1"/>
    </source>
</evidence>
<name>A0A254UG57_ASPNG</name>
<protein>
    <recommendedName>
        <fullName evidence="5">O-methyltransferase C-terminal domain-containing protein</fullName>
    </recommendedName>
</protein>
<organism evidence="6 7">
    <name type="scientific">Aspergillus niger</name>
    <dbReference type="NCBI Taxonomy" id="5061"/>
    <lineage>
        <taxon>Eukaryota</taxon>
        <taxon>Fungi</taxon>
        <taxon>Dikarya</taxon>
        <taxon>Ascomycota</taxon>
        <taxon>Pezizomycotina</taxon>
        <taxon>Eurotiomycetes</taxon>
        <taxon>Eurotiomycetidae</taxon>
        <taxon>Eurotiales</taxon>
        <taxon>Aspergillaceae</taxon>
        <taxon>Aspergillus</taxon>
        <taxon>Aspergillus subgen. Circumdati</taxon>
    </lineage>
</organism>
<dbReference type="SUPFAM" id="SSF46785">
    <property type="entry name" value="Winged helix' DNA-binding domain"/>
    <property type="match status" value="1"/>
</dbReference>
<evidence type="ECO:0000256" key="4">
    <source>
        <dbReference type="PIRSR" id="PIRSR005739-1"/>
    </source>
</evidence>
<dbReference type="GO" id="GO:0008171">
    <property type="term" value="F:O-methyltransferase activity"/>
    <property type="evidence" value="ECO:0007669"/>
    <property type="project" value="InterPro"/>
</dbReference>
<evidence type="ECO:0000256" key="3">
    <source>
        <dbReference type="ARBA" id="ARBA00022691"/>
    </source>
</evidence>
<dbReference type="InterPro" id="IPR016461">
    <property type="entry name" value="COMT-like"/>
</dbReference>
<dbReference type="InterPro" id="IPR001077">
    <property type="entry name" value="COMT_C"/>
</dbReference>
<dbReference type="VEuPathDB" id="FungiDB:An11g08080"/>
<dbReference type="eggNOG" id="KOG3178">
    <property type="taxonomic scope" value="Eukaryota"/>
</dbReference>
<dbReference type="PANTHER" id="PTHR43712:SF8">
    <property type="entry name" value="O-METHYLTRANSFERASE AF390-400"/>
    <property type="match status" value="1"/>
</dbReference>
<dbReference type="Gene3D" id="1.10.10.10">
    <property type="entry name" value="Winged helix-like DNA-binding domain superfamily/Winged helix DNA-binding domain"/>
    <property type="match status" value="1"/>
</dbReference>
<proteinExistence type="predicted"/>
<dbReference type="EMBL" id="NKJJ02000002">
    <property type="protein sequence ID" value="TPR04854.1"/>
    <property type="molecule type" value="Genomic_DNA"/>
</dbReference>
<dbReference type="VEuPathDB" id="FungiDB:M747DRAFT_334431"/>
<dbReference type="PROSITE" id="PS51683">
    <property type="entry name" value="SAM_OMT_II"/>
    <property type="match status" value="1"/>
</dbReference>
<gene>
    <name evidence="6" type="ORF">CAN33_0031815</name>
</gene>
<dbReference type="VEuPathDB" id="FungiDB:ATCC64974_93170"/>
<dbReference type="Pfam" id="PF00891">
    <property type="entry name" value="Methyltransf_2"/>
    <property type="match status" value="1"/>
</dbReference>
<evidence type="ECO:0000259" key="5">
    <source>
        <dbReference type="Pfam" id="PF00891"/>
    </source>
</evidence>
<reference evidence="7" key="1">
    <citation type="submission" date="2018-10" db="EMBL/GenBank/DDBJ databases">
        <title>FDA dAtabase for Regulatory Grade micrObial Sequences (FDA-ARGOS): Supporting development and validation of Infectious Disease Dx tests.</title>
        <authorList>
            <person name="Kerrigan L."/>
            <person name="Tallon L."/>
            <person name="Sadzewicz L."/>
            <person name="Sengamalay N."/>
            <person name="Ott S."/>
            <person name="Godinez A."/>
            <person name="Nagaraj S."/>
            <person name="Vavikolanu K."/>
            <person name="Nadendla S."/>
            <person name="George J."/>
            <person name="Sichtig H."/>
        </authorList>
    </citation>
    <scope>NUCLEOTIDE SEQUENCE [LARGE SCALE GENOMIC DNA]</scope>
    <source>
        <strain evidence="7">FDAARGOS_311</strain>
    </source>
</reference>
<keyword evidence="2" id="KW-0808">Transferase</keyword>